<dbReference type="PANTHER" id="PTHR12289">
    <property type="entry name" value="METAXIN RELATED"/>
    <property type="match status" value="1"/>
</dbReference>
<evidence type="ECO:0000259" key="1">
    <source>
        <dbReference type="Pfam" id="PF17171"/>
    </source>
</evidence>
<name>A0AAN4Z832_9BILA</name>
<proteinExistence type="predicted"/>
<dbReference type="AlphaFoldDB" id="A0AAN4Z832"/>
<feature type="domain" description="Metaxin glutathione S-transferase" evidence="1">
    <location>
        <begin position="71"/>
        <end position="108"/>
    </location>
</feature>
<organism evidence="2 3">
    <name type="scientific">Pristionchus mayeri</name>
    <dbReference type="NCBI Taxonomy" id="1317129"/>
    <lineage>
        <taxon>Eukaryota</taxon>
        <taxon>Metazoa</taxon>
        <taxon>Ecdysozoa</taxon>
        <taxon>Nematoda</taxon>
        <taxon>Chromadorea</taxon>
        <taxon>Rhabditida</taxon>
        <taxon>Rhabditina</taxon>
        <taxon>Diplogasteromorpha</taxon>
        <taxon>Diplogasteroidea</taxon>
        <taxon>Neodiplogasteridae</taxon>
        <taxon>Pristionchus</taxon>
    </lineage>
</organism>
<keyword evidence="3" id="KW-1185">Reference proteome</keyword>
<dbReference type="InterPro" id="IPR036282">
    <property type="entry name" value="Glutathione-S-Trfase_C_sf"/>
</dbReference>
<protein>
    <recommendedName>
        <fullName evidence="1">Metaxin glutathione S-transferase domain-containing protein</fullName>
    </recommendedName>
</protein>
<evidence type="ECO:0000313" key="2">
    <source>
        <dbReference type="EMBL" id="GMR35109.1"/>
    </source>
</evidence>
<dbReference type="InterPro" id="IPR050931">
    <property type="entry name" value="Mito_Protein_Transport_Metaxin"/>
</dbReference>
<feature type="non-terminal residue" evidence="2">
    <location>
        <position position="113"/>
    </location>
</feature>
<dbReference type="Pfam" id="PF17171">
    <property type="entry name" value="GST_C_6"/>
    <property type="match status" value="1"/>
</dbReference>
<reference evidence="3" key="1">
    <citation type="submission" date="2022-10" db="EMBL/GenBank/DDBJ databases">
        <title>Genome assembly of Pristionchus species.</title>
        <authorList>
            <person name="Yoshida K."/>
            <person name="Sommer R.J."/>
        </authorList>
    </citation>
    <scope>NUCLEOTIDE SEQUENCE [LARGE SCALE GENOMIC DNA]</scope>
    <source>
        <strain evidence="3">RS5460</strain>
    </source>
</reference>
<dbReference type="SUPFAM" id="SSF47616">
    <property type="entry name" value="GST C-terminal domain-like"/>
    <property type="match status" value="1"/>
</dbReference>
<accession>A0AAN4Z832</accession>
<dbReference type="EMBL" id="BTRK01000002">
    <property type="protein sequence ID" value="GMR35109.1"/>
    <property type="molecule type" value="Genomic_DNA"/>
</dbReference>
<comment type="caution">
    <text evidence="2">The sequence shown here is derived from an EMBL/GenBank/DDBJ whole genome shotgun (WGS) entry which is preliminary data.</text>
</comment>
<dbReference type="Proteomes" id="UP001328107">
    <property type="component" value="Unassembled WGS sequence"/>
</dbReference>
<evidence type="ECO:0000313" key="3">
    <source>
        <dbReference type="Proteomes" id="UP001328107"/>
    </source>
</evidence>
<feature type="non-terminal residue" evidence="2">
    <location>
        <position position="1"/>
    </location>
</feature>
<dbReference type="GO" id="GO:0005737">
    <property type="term" value="C:cytoplasm"/>
    <property type="evidence" value="ECO:0007669"/>
    <property type="project" value="TreeGrafter"/>
</dbReference>
<gene>
    <name evidence="2" type="ORF">PMAYCL1PPCAC_05304</name>
</gene>
<dbReference type="PANTHER" id="PTHR12289:SF32">
    <property type="entry name" value="GST_C_6 DOMAIN-CONTAINING PROTEIN"/>
    <property type="match status" value="1"/>
</dbReference>
<sequence>LLENHTLHLIVLAKQKIFGKIVKAGAVGVPSFLIPFVSSVYAPFLAKKEIGISTAAVGSFSETERNELHRNDLVQLQTLLGNKKYLVGEEPTAVDCAALGLLGASYYAIPSAR</sequence>
<dbReference type="InterPro" id="IPR033468">
    <property type="entry name" value="Metaxin_GST"/>
</dbReference>